<name>A0A199UQ10_ANACO</name>
<evidence type="ECO:0000259" key="2">
    <source>
        <dbReference type="Pfam" id="PF25276"/>
    </source>
</evidence>
<organism evidence="3 4">
    <name type="scientific">Ananas comosus</name>
    <name type="common">Pineapple</name>
    <name type="synonym">Ananas ananas</name>
    <dbReference type="NCBI Taxonomy" id="4615"/>
    <lineage>
        <taxon>Eukaryota</taxon>
        <taxon>Viridiplantae</taxon>
        <taxon>Streptophyta</taxon>
        <taxon>Embryophyta</taxon>
        <taxon>Tracheophyta</taxon>
        <taxon>Spermatophyta</taxon>
        <taxon>Magnoliopsida</taxon>
        <taxon>Liliopsida</taxon>
        <taxon>Poales</taxon>
        <taxon>Bromeliaceae</taxon>
        <taxon>Bromelioideae</taxon>
        <taxon>Ananas</taxon>
    </lineage>
</organism>
<evidence type="ECO:0000256" key="1">
    <source>
        <dbReference type="SAM" id="Phobius"/>
    </source>
</evidence>
<keyword evidence="1" id="KW-0472">Membrane</keyword>
<dbReference type="EMBL" id="LSRQ01005843">
    <property type="protein sequence ID" value="OAY66907.1"/>
    <property type="molecule type" value="Genomic_DNA"/>
</dbReference>
<feature type="domain" description="DUF7870" evidence="2">
    <location>
        <begin position="243"/>
        <end position="407"/>
    </location>
</feature>
<accession>A0A199UQ10</accession>
<keyword evidence="1" id="KW-1133">Transmembrane helix</keyword>
<dbReference type="Proteomes" id="UP000092600">
    <property type="component" value="Unassembled WGS sequence"/>
</dbReference>
<dbReference type="Pfam" id="PF25276">
    <property type="entry name" value="DUF7870"/>
    <property type="match status" value="1"/>
</dbReference>
<keyword evidence="1" id="KW-0812">Transmembrane</keyword>
<comment type="caution">
    <text evidence="3">The sequence shown here is derived from an EMBL/GenBank/DDBJ whole genome shotgun (WGS) entry which is preliminary data.</text>
</comment>
<feature type="transmembrane region" description="Helical" evidence="1">
    <location>
        <begin position="44"/>
        <end position="65"/>
    </location>
</feature>
<dbReference type="STRING" id="4615.A0A199UQ10"/>
<proteinExistence type="predicted"/>
<dbReference type="PANTHER" id="PTHR33597">
    <property type="entry name" value="OS02G0760400 PROTEIN"/>
    <property type="match status" value="1"/>
</dbReference>
<reference evidence="3 4" key="1">
    <citation type="journal article" date="2016" name="DNA Res.">
        <title>The draft genome of MD-2 pineapple using hybrid error correction of long reads.</title>
        <authorList>
            <person name="Redwan R.M."/>
            <person name="Saidin A."/>
            <person name="Kumar S.V."/>
        </authorList>
    </citation>
    <scope>NUCLEOTIDE SEQUENCE [LARGE SCALE GENOMIC DNA]</scope>
    <source>
        <strain evidence="4">cv. MD2</strain>
        <tissue evidence="3">Leaf</tissue>
    </source>
</reference>
<sequence>MKSSPRTTRRHGDGHGGAAAAAAAAAGGFELSDDRLVIRLPDPLLLLLVARSVFLAATLLSFPLLRAALLSGGGAADSAPAAAAAAAVRPSRLVEDAFFLPMLLRDLRREGLFPPHSRGVFLSGAPYRLHLLHRYELKPISSASELKVGDRSIDFMLAADGFCDASFAFAERVLRIGGITAVRLSSDPNYSLHLPPNYRMVYIRRFGSTFVAIKKTAHSATNGYISGTGRRLLAVPEAKKEALKGLEDVVLEPPPDRRELQKLYKSTRFLPDLIDTSLSEYPRRVFVDVGESEMGETEKWFEEHYPARNFKFEIIRLDFAGRGKKTRAAGLQGISEWMGGNVNEEDYVVMKVEAEVAEEMLRGKAIKLVDELFLECKHQWQKERMSSTGRAYWECLALYGKLRDEGTPFSWHDRNYCMSLFDCSKQEN</sequence>
<gene>
    <name evidence="3" type="ORF">ACMD2_14236</name>
</gene>
<dbReference type="AlphaFoldDB" id="A0A199UQ10"/>
<dbReference type="InterPro" id="IPR057192">
    <property type="entry name" value="DUF7870"/>
</dbReference>
<evidence type="ECO:0000313" key="4">
    <source>
        <dbReference type="Proteomes" id="UP000092600"/>
    </source>
</evidence>
<dbReference type="PANTHER" id="PTHR33597:SF11">
    <property type="entry name" value="OS07G0620600 PROTEIN"/>
    <property type="match status" value="1"/>
</dbReference>
<evidence type="ECO:0000313" key="3">
    <source>
        <dbReference type="EMBL" id="OAY66907.1"/>
    </source>
</evidence>
<protein>
    <recommendedName>
        <fullName evidence="2">DUF7870 domain-containing protein</fullName>
    </recommendedName>
</protein>